<feature type="compositionally biased region" description="Basic and acidic residues" evidence="1">
    <location>
        <begin position="59"/>
        <end position="80"/>
    </location>
</feature>
<reference evidence="2 3" key="1">
    <citation type="journal article" date="2004" name="Emerg. Infect. Dis.">
        <title>Amoebae-resisting bacteria isolated from human nasal swabs by amoebal coculture.</title>
        <authorList>
            <person name="Greub G."/>
            <person name="La Scola B."/>
            <person name="Raoult D."/>
        </authorList>
    </citation>
    <scope>NUCLEOTIDE SEQUENCE [LARGE SCALE GENOMIC DNA]</scope>
    <source>
        <strain evidence="2 3">CCUG 51329</strain>
    </source>
</reference>
<sequence>MLKKVLVFFGIIDEVYTPVPMQWKERPVVEKLPETSKPLVHKTEKVILETLPKPVPQSVEKKLEKPEKKEKELTRTERKRPANNHHPIENFSEFTKDFKTYCLEKTSNQHMLKAKNYSIYDKNGVTETFITSEDSFITHNEHKTLRIQSECFVKYIQQEYNPITRLIENAYD</sequence>
<dbReference type="RefSeq" id="WP_116099299.1">
    <property type="nucleotide sequence ID" value="NZ_QNVU01000033.1"/>
</dbReference>
<proteinExistence type="predicted"/>
<feature type="region of interest" description="Disordered" evidence="1">
    <location>
        <begin position="57"/>
        <end position="88"/>
    </location>
</feature>
<gene>
    <name evidence="2" type="ORF">DRF68_14985</name>
</gene>
<evidence type="ECO:0000256" key="1">
    <source>
        <dbReference type="SAM" id="MobiDB-lite"/>
    </source>
</evidence>
<dbReference type="AlphaFoldDB" id="A0A3D9AXX9"/>
<protein>
    <submittedName>
        <fullName evidence="2">Uncharacterized protein</fullName>
    </submittedName>
</protein>
<keyword evidence="3" id="KW-1185">Reference proteome</keyword>
<dbReference type="Proteomes" id="UP000256924">
    <property type="component" value="Unassembled WGS sequence"/>
</dbReference>
<organism evidence="2 3">
    <name type="scientific">Candidatus Chryseobacterium massiliense</name>
    <dbReference type="NCBI Taxonomy" id="204089"/>
    <lineage>
        <taxon>Bacteria</taxon>
        <taxon>Pseudomonadati</taxon>
        <taxon>Bacteroidota</taxon>
        <taxon>Flavobacteriia</taxon>
        <taxon>Flavobacteriales</taxon>
        <taxon>Weeksellaceae</taxon>
        <taxon>Chryseobacterium group</taxon>
        <taxon>Chryseobacterium</taxon>
    </lineage>
</organism>
<accession>A0A3D9AXX9</accession>
<dbReference type="EMBL" id="QNVU01000033">
    <property type="protein sequence ID" value="REC46208.1"/>
    <property type="molecule type" value="Genomic_DNA"/>
</dbReference>
<comment type="caution">
    <text evidence="2">The sequence shown here is derived from an EMBL/GenBank/DDBJ whole genome shotgun (WGS) entry which is preliminary data.</text>
</comment>
<evidence type="ECO:0000313" key="2">
    <source>
        <dbReference type="EMBL" id="REC46208.1"/>
    </source>
</evidence>
<name>A0A3D9AXX9_9FLAO</name>
<evidence type="ECO:0000313" key="3">
    <source>
        <dbReference type="Proteomes" id="UP000256924"/>
    </source>
</evidence>